<keyword evidence="2 5" id="KW-0732">Signal</keyword>
<evidence type="ECO:0000256" key="1">
    <source>
        <dbReference type="ARBA" id="ARBA00006347"/>
    </source>
</evidence>
<dbReference type="PROSITE" id="PS51352">
    <property type="entry name" value="THIOREDOXIN_2"/>
    <property type="match status" value="1"/>
</dbReference>
<dbReference type="SUPFAM" id="SSF52833">
    <property type="entry name" value="Thioredoxin-like"/>
    <property type="match status" value="1"/>
</dbReference>
<dbReference type="GO" id="GO:0005783">
    <property type="term" value="C:endoplasmic reticulum"/>
    <property type="evidence" value="ECO:0007669"/>
    <property type="project" value="TreeGrafter"/>
</dbReference>
<dbReference type="Pfam" id="PF00085">
    <property type="entry name" value="Thioredoxin"/>
    <property type="match status" value="1"/>
</dbReference>
<dbReference type="InterPro" id="IPR005788">
    <property type="entry name" value="PDI_thioredoxin-like_dom"/>
</dbReference>
<evidence type="ECO:0000256" key="2">
    <source>
        <dbReference type="ARBA" id="ARBA00022729"/>
    </source>
</evidence>
<feature type="domain" description="Thioredoxin" evidence="6">
    <location>
        <begin position="1"/>
        <end position="126"/>
    </location>
</feature>
<sequence>MKVFTFLAAFVALIAAASAQEELDAGNFESVINRDTSTFVKFYAPWCGHCKRLAPTWSDLAAKYRDSPKVNIAKIDCTKHRDLCGAHGVRGYPTLKYFKSGSMEGEKYAGARDIASFESFIMARND</sequence>
<comment type="similarity">
    <text evidence="1 4">Belongs to the protein disulfide isomerase family.</text>
</comment>
<proteinExistence type="inferred from homology"/>
<dbReference type="InterPro" id="IPR051063">
    <property type="entry name" value="PDI"/>
</dbReference>
<dbReference type="AlphaFoldDB" id="A0A7S3LML9"/>
<gene>
    <name evidence="7" type="ORF">ASTO00021_LOCUS5709</name>
</gene>
<evidence type="ECO:0000256" key="4">
    <source>
        <dbReference type="RuleBase" id="RU004208"/>
    </source>
</evidence>
<evidence type="ECO:0000256" key="5">
    <source>
        <dbReference type="SAM" id="SignalP"/>
    </source>
</evidence>
<dbReference type="GO" id="GO:0006457">
    <property type="term" value="P:protein folding"/>
    <property type="evidence" value="ECO:0007669"/>
    <property type="project" value="TreeGrafter"/>
</dbReference>
<dbReference type="EMBL" id="HBIN01007754">
    <property type="protein sequence ID" value="CAE0435429.1"/>
    <property type="molecule type" value="Transcribed_RNA"/>
</dbReference>
<dbReference type="InterPro" id="IPR013766">
    <property type="entry name" value="Thioredoxin_domain"/>
</dbReference>
<dbReference type="InterPro" id="IPR036249">
    <property type="entry name" value="Thioredoxin-like_sf"/>
</dbReference>
<name>A0A7S3LML9_9STRA</name>
<dbReference type="Gene3D" id="3.40.30.10">
    <property type="entry name" value="Glutaredoxin"/>
    <property type="match status" value="1"/>
</dbReference>
<dbReference type="GO" id="GO:0003756">
    <property type="term" value="F:protein disulfide isomerase activity"/>
    <property type="evidence" value="ECO:0007669"/>
    <property type="project" value="InterPro"/>
</dbReference>
<dbReference type="CDD" id="cd02961">
    <property type="entry name" value="PDI_a_family"/>
    <property type="match status" value="1"/>
</dbReference>
<dbReference type="PANTHER" id="PTHR45672">
    <property type="entry name" value="PROTEIN DISULFIDE-ISOMERASE C17H9.14C-RELATED"/>
    <property type="match status" value="1"/>
</dbReference>
<dbReference type="PRINTS" id="PR00421">
    <property type="entry name" value="THIOREDOXIN"/>
</dbReference>
<reference evidence="7" key="1">
    <citation type="submission" date="2021-01" db="EMBL/GenBank/DDBJ databases">
        <authorList>
            <person name="Corre E."/>
            <person name="Pelletier E."/>
            <person name="Niang G."/>
            <person name="Scheremetjew M."/>
            <person name="Finn R."/>
            <person name="Kale V."/>
            <person name="Holt S."/>
            <person name="Cochrane G."/>
            <person name="Meng A."/>
            <person name="Brown T."/>
            <person name="Cohen L."/>
        </authorList>
    </citation>
    <scope>NUCLEOTIDE SEQUENCE</scope>
    <source>
        <strain evidence="7">GSBS06</strain>
    </source>
</reference>
<organism evidence="7">
    <name type="scientific">Aplanochytrium stocchinoi</name>
    <dbReference type="NCBI Taxonomy" id="215587"/>
    <lineage>
        <taxon>Eukaryota</taxon>
        <taxon>Sar</taxon>
        <taxon>Stramenopiles</taxon>
        <taxon>Bigyra</taxon>
        <taxon>Labyrinthulomycetes</taxon>
        <taxon>Thraustochytrida</taxon>
        <taxon>Thraustochytriidae</taxon>
        <taxon>Aplanochytrium</taxon>
    </lineage>
</organism>
<protein>
    <recommendedName>
        <fullName evidence="6">Thioredoxin domain-containing protein</fullName>
    </recommendedName>
</protein>
<feature type="chain" id="PRO_5030918211" description="Thioredoxin domain-containing protein" evidence="5">
    <location>
        <begin position="20"/>
        <end position="126"/>
    </location>
</feature>
<evidence type="ECO:0000256" key="3">
    <source>
        <dbReference type="ARBA" id="ARBA00022737"/>
    </source>
</evidence>
<dbReference type="InterPro" id="IPR017937">
    <property type="entry name" value="Thioredoxin_CS"/>
</dbReference>
<dbReference type="PROSITE" id="PS00194">
    <property type="entry name" value="THIOREDOXIN_1"/>
    <property type="match status" value="1"/>
</dbReference>
<accession>A0A7S3LML9</accession>
<evidence type="ECO:0000313" key="7">
    <source>
        <dbReference type="EMBL" id="CAE0435429.1"/>
    </source>
</evidence>
<keyword evidence="3" id="KW-0677">Repeat</keyword>
<evidence type="ECO:0000259" key="6">
    <source>
        <dbReference type="PROSITE" id="PS51352"/>
    </source>
</evidence>
<feature type="signal peptide" evidence="5">
    <location>
        <begin position="1"/>
        <end position="19"/>
    </location>
</feature>
<dbReference type="NCBIfam" id="TIGR01126">
    <property type="entry name" value="pdi_dom"/>
    <property type="match status" value="1"/>
</dbReference>